<dbReference type="PANTHER" id="PTHR48081:SF6">
    <property type="entry name" value="PEPTIDASE S9 PROLYL OLIGOPEPTIDASE CATALYTIC DOMAIN-CONTAINING PROTEIN"/>
    <property type="match status" value="1"/>
</dbReference>
<protein>
    <submittedName>
        <fullName evidence="3">Alpha/beta hydrolase</fullName>
    </submittedName>
</protein>
<evidence type="ECO:0000313" key="3">
    <source>
        <dbReference type="EMBL" id="QEC70560.1"/>
    </source>
</evidence>
<dbReference type="InterPro" id="IPR049492">
    <property type="entry name" value="BD-FAE-like_dom"/>
</dbReference>
<evidence type="ECO:0000313" key="4">
    <source>
        <dbReference type="Proteomes" id="UP000321291"/>
    </source>
</evidence>
<evidence type="ECO:0000259" key="2">
    <source>
        <dbReference type="Pfam" id="PF20434"/>
    </source>
</evidence>
<dbReference type="InterPro" id="IPR029058">
    <property type="entry name" value="AB_hydrolase_fold"/>
</dbReference>
<dbReference type="AlphaFoldDB" id="A0A5B8VGG3"/>
<keyword evidence="1 3" id="KW-0378">Hydrolase</keyword>
<dbReference type="SUPFAM" id="SSF53474">
    <property type="entry name" value="alpha/beta-Hydrolases"/>
    <property type="match status" value="1"/>
</dbReference>
<dbReference type="InterPro" id="IPR050300">
    <property type="entry name" value="GDXG_lipolytic_enzyme"/>
</dbReference>
<dbReference type="Pfam" id="PF20434">
    <property type="entry name" value="BD-FAE"/>
    <property type="match status" value="1"/>
</dbReference>
<dbReference type="Proteomes" id="UP000321291">
    <property type="component" value="Chromosome"/>
</dbReference>
<dbReference type="Gene3D" id="3.40.50.1820">
    <property type="entry name" value="alpha/beta hydrolase"/>
    <property type="match status" value="1"/>
</dbReference>
<dbReference type="OrthoDB" id="9794725at2"/>
<sequence length="311" mass="33588">MGLAMTLGSSLMRSNGPKAQQVITLYTNSIPGSKTATDYKEVATTGKDGVIRVSKVTTPTLTVFKPTSGINAHAAVIICPGGGYGILAFNKEGTAIAKRMASWGLTAFVLKYRLPADQIMEDKSVGPLMDAERAIALIRSEAGKWDVSPDKIGIMGFSAGGHLAASLSTLYNKDVLGNARPLHTSLRPDFSILGYPVISMQKEITHMGSRKALLGNTPNQALVDQFSCELQVTDSTPRTFIVLADDDNGVPPANSLRYVEALQTHHVPVELHIYQNGGHGFGGHNKQSPDDWMKRLKHWLEHNKLIAKATK</sequence>
<dbReference type="KEGG" id="agi:FSB73_01395"/>
<gene>
    <name evidence="3" type="ORF">FSB73_01395</name>
</gene>
<dbReference type="GO" id="GO:0016787">
    <property type="term" value="F:hydrolase activity"/>
    <property type="evidence" value="ECO:0007669"/>
    <property type="project" value="UniProtKB-KW"/>
</dbReference>
<proteinExistence type="predicted"/>
<evidence type="ECO:0000256" key="1">
    <source>
        <dbReference type="ARBA" id="ARBA00022801"/>
    </source>
</evidence>
<keyword evidence="4" id="KW-1185">Reference proteome</keyword>
<dbReference type="EMBL" id="CP042434">
    <property type="protein sequence ID" value="QEC70560.1"/>
    <property type="molecule type" value="Genomic_DNA"/>
</dbReference>
<feature type="domain" description="BD-FAE-like" evidence="2">
    <location>
        <begin position="63"/>
        <end position="261"/>
    </location>
</feature>
<dbReference type="PANTHER" id="PTHR48081">
    <property type="entry name" value="AB HYDROLASE SUPERFAMILY PROTEIN C4A8.06C"/>
    <property type="match status" value="1"/>
</dbReference>
<name>A0A5B8VGG3_9BACT</name>
<accession>A0A5B8VGG3</accession>
<reference evidence="3 4" key="1">
    <citation type="journal article" date="2017" name="Int. J. Syst. Evol. Microbiol.">
        <title>Arachidicoccus ginsenosidivorans sp. nov., with ginsenoside-converting activity isolated from ginseng cultivating soil.</title>
        <authorList>
            <person name="Siddiqi M.Z."/>
            <person name="Aslam Z."/>
            <person name="Im W.T."/>
        </authorList>
    </citation>
    <scope>NUCLEOTIDE SEQUENCE [LARGE SCALE GENOMIC DNA]</scope>
    <source>
        <strain evidence="3 4">Gsoil 809</strain>
    </source>
</reference>
<organism evidence="3 4">
    <name type="scientific">Arachidicoccus ginsenosidivorans</name>
    <dbReference type="NCBI Taxonomy" id="496057"/>
    <lineage>
        <taxon>Bacteria</taxon>
        <taxon>Pseudomonadati</taxon>
        <taxon>Bacteroidota</taxon>
        <taxon>Chitinophagia</taxon>
        <taxon>Chitinophagales</taxon>
        <taxon>Chitinophagaceae</taxon>
        <taxon>Arachidicoccus</taxon>
    </lineage>
</organism>